<evidence type="ECO:0000313" key="2">
    <source>
        <dbReference type="EMBL" id="CAJ0582684.1"/>
    </source>
</evidence>
<feature type="chain" id="PRO_5041362870" evidence="1">
    <location>
        <begin position="17"/>
        <end position="141"/>
    </location>
</feature>
<keyword evidence="3" id="KW-1185">Reference proteome</keyword>
<evidence type="ECO:0000313" key="3">
    <source>
        <dbReference type="Proteomes" id="UP001177023"/>
    </source>
</evidence>
<sequence length="141" mass="15594">MFRLVLLVGLLGVASAAETLATIQEAVRDAGDKQCQKLSTSCRTTYTPQNSGNDPQLVIDKCETLMQKCKMEVGVCIQQIDFCAMFIGELTKEALTTCKNGGMKCLAKSKATVLTNAPAAPGDKNQERYNRFRRTLRHLRY</sequence>
<dbReference type="EMBL" id="CATQJA010002664">
    <property type="protein sequence ID" value="CAJ0582684.1"/>
    <property type="molecule type" value="Genomic_DNA"/>
</dbReference>
<keyword evidence="1" id="KW-0732">Signal</keyword>
<proteinExistence type="predicted"/>
<feature type="non-terminal residue" evidence="2">
    <location>
        <position position="141"/>
    </location>
</feature>
<gene>
    <name evidence="2" type="ORF">MSPICULIGERA_LOCUS20814</name>
</gene>
<dbReference type="Proteomes" id="UP001177023">
    <property type="component" value="Unassembled WGS sequence"/>
</dbReference>
<organism evidence="2 3">
    <name type="scientific">Mesorhabditis spiculigera</name>
    <dbReference type="NCBI Taxonomy" id="96644"/>
    <lineage>
        <taxon>Eukaryota</taxon>
        <taxon>Metazoa</taxon>
        <taxon>Ecdysozoa</taxon>
        <taxon>Nematoda</taxon>
        <taxon>Chromadorea</taxon>
        <taxon>Rhabditida</taxon>
        <taxon>Rhabditina</taxon>
        <taxon>Rhabditomorpha</taxon>
        <taxon>Rhabditoidea</taxon>
        <taxon>Rhabditidae</taxon>
        <taxon>Mesorhabditinae</taxon>
        <taxon>Mesorhabditis</taxon>
    </lineage>
</organism>
<comment type="caution">
    <text evidence="2">The sequence shown here is derived from an EMBL/GenBank/DDBJ whole genome shotgun (WGS) entry which is preliminary data.</text>
</comment>
<evidence type="ECO:0000256" key="1">
    <source>
        <dbReference type="SAM" id="SignalP"/>
    </source>
</evidence>
<reference evidence="2" key="1">
    <citation type="submission" date="2023-06" db="EMBL/GenBank/DDBJ databases">
        <authorList>
            <person name="Delattre M."/>
        </authorList>
    </citation>
    <scope>NUCLEOTIDE SEQUENCE</scope>
    <source>
        <strain evidence="2">AF72</strain>
    </source>
</reference>
<name>A0AA36DAE0_9BILA</name>
<feature type="signal peptide" evidence="1">
    <location>
        <begin position="1"/>
        <end position="16"/>
    </location>
</feature>
<protein>
    <submittedName>
        <fullName evidence="2">Uncharacterized protein</fullName>
    </submittedName>
</protein>
<accession>A0AA36DAE0</accession>
<dbReference type="AlphaFoldDB" id="A0AA36DAE0"/>